<protein>
    <submittedName>
        <fullName evidence="3">DNA-binding helix-turn-helix protein</fullName>
    </submittedName>
</protein>
<name>C6LM17_9FIRM</name>
<dbReference type="EMBL" id="ACCL02000036">
    <property type="protein sequence ID" value="EET58329.1"/>
    <property type="molecule type" value="Genomic_DNA"/>
</dbReference>
<comment type="caution">
    <text evidence="3">The sequence shown here is derived from an EMBL/GenBank/DDBJ whole genome shotgun (WGS) entry which is preliminary data.</text>
</comment>
<dbReference type="Proteomes" id="UP000005561">
    <property type="component" value="Unassembled WGS sequence"/>
</dbReference>
<feature type="domain" description="HTH cro/C1-type" evidence="2">
    <location>
        <begin position="27"/>
        <end position="81"/>
    </location>
</feature>
<evidence type="ECO:0000256" key="1">
    <source>
        <dbReference type="ARBA" id="ARBA00023125"/>
    </source>
</evidence>
<dbReference type="STRING" id="168384.SAMN05660368_04168"/>
<dbReference type="CDD" id="cd00093">
    <property type="entry name" value="HTH_XRE"/>
    <property type="match status" value="1"/>
</dbReference>
<dbReference type="InterPro" id="IPR050807">
    <property type="entry name" value="TransReg_Diox_bact_type"/>
</dbReference>
<dbReference type="InterPro" id="IPR010982">
    <property type="entry name" value="Lambda_DNA-bd_dom_sf"/>
</dbReference>
<gene>
    <name evidence="3" type="ORF">BRYFOR_09716</name>
</gene>
<reference evidence="3" key="1">
    <citation type="submission" date="2009-07" db="EMBL/GenBank/DDBJ databases">
        <authorList>
            <person name="Weinstock G."/>
            <person name="Sodergren E."/>
            <person name="Clifton S."/>
            <person name="Fulton L."/>
            <person name="Fulton B."/>
            <person name="Courtney L."/>
            <person name="Fronick C."/>
            <person name="Harrison M."/>
            <person name="Strong C."/>
            <person name="Farmer C."/>
            <person name="Delahaunty K."/>
            <person name="Markovic C."/>
            <person name="Hall O."/>
            <person name="Minx P."/>
            <person name="Tomlinson C."/>
            <person name="Mitreva M."/>
            <person name="Nelson J."/>
            <person name="Hou S."/>
            <person name="Wollam A."/>
            <person name="Pepin K.H."/>
            <person name="Johnson M."/>
            <person name="Bhonagiri V."/>
            <person name="Nash W.E."/>
            <person name="Warren W."/>
            <person name="Chinwalla A."/>
            <person name="Mardis E.R."/>
            <person name="Wilson R.K."/>
        </authorList>
    </citation>
    <scope>NUCLEOTIDE SEQUENCE [LARGE SCALE GENOMIC DNA]</scope>
    <source>
        <strain evidence="3">DSM 14469</strain>
    </source>
</reference>
<evidence type="ECO:0000313" key="3">
    <source>
        <dbReference type="EMBL" id="EET58329.1"/>
    </source>
</evidence>
<organism evidence="3 4">
    <name type="scientific">Marvinbryantia formatexigens DSM 14469</name>
    <dbReference type="NCBI Taxonomy" id="478749"/>
    <lineage>
        <taxon>Bacteria</taxon>
        <taxon>Bacillati</taxon>
        <taxon>Bacillota</taxon>
        <taxon>Clostridia</taxon>
        <taxon>Lachnospirales</taxon>
        <taxon>Lachnospiraceae</taxon>
        <taxon>Marvinbryantia</taxon>
    </lineage>
</organism>
<dbReference type="GO" id="GO:0003700">
    <property type="term" value="F:DNA-binding transcription factor activity"/>
    <property type="evidence" value="ECO:0007669"/>
    <property type="project" value="TreeGrafter"/>
</dbReference>
<dbReference type="SMART" id="SM00530">
    <property type="entry name" value="HTH_XRE"/>
    <property type="match status" value="1"/>
</dbReference>
<dbReference type="PROSITE" id="PS50943">
    <property type="entry name" value="HTH_CROC1"/>
    <property type="match status" value="1"/>
</dbReference>
<dbReference type="PANTHER" id="PTHR46797:SF1">
    <property type="entry name" value="METHYLPHOSPHONATE SYNTHASE"/>
    <property type="match status" value="1"/>
</dbReference>
<proteinExistence type="predicted"/>
<evidence type="ECO:0000313" key="4">
    <source>
        <dbReference type="Proteomes" id="UP000005561"/>
    </source>
</evidence>
<dbReference type="eggNOG" id="ENOG5033FZG">
    <property type="taxonomic scope" value="Bacteria"/>
</dbReference>
<dbReference type="Pfam" id="PF01381">
    <property type="entry name" value="HTH_3"/>
    <property type="match status" value="1"/>
</dbReference>
<sequence>MLQIWGKIIALSEVIQMMVKKLLGDLVKEERLRRELSQNALAERAHVSLRTVSDIESYNGNPRLETLSLLASYLDISLDSIILKNHSPMDPLTRQIMAELDACSPEEKELALYALRGLLEGLRKQKESSSPT</sequence>
<dbReference type="Gene3D" id="1.10.260.40">
    <property type="entry name" value="lambda repressor-like DNA-binding domains"/>
    <property type="match status" value="1"/>
</dbReference>
<dbReference type="GO" id="GO:0005829">
    <property type="term" value="C:cytosol"/>
    <property type="evidence" value="ECO:0007669"/>
    <property type="project" value="TreeGrafter"/>
</dbReference>
<dbReference type="SUPFAM" id="SSF47413">
    <property type="entry name" value="lambda repressor-like DNA-binding domains"/>
    <property type="match status" value="1"/>
</dbReference>
<dbReference type="AlphaFoldDB" id="C6LM17"/>
<dbReference type="InterPro" id="IPR001387">
    <property type="entry name" value="Cro/C1-type_HTH"/>
</dbReference>
<keyword evidence="4" id="KW-1185">Reference proteome</keyword>
<keyword evidence="1 3" id="KW-0238">DNA-binding</keyword>
<evidence type="ECO:0000259" key="2">
    <source>
        <dbReference type="PROSITE" id="PS50943"/>
    </source>
</evidence>
<dbReference type="PANTHER" id="PTHR46797">
    <property type="entry name" value="HTH-TYPE TRANSCRIPTIONAL REGULATOR"/>
    <property type="match status" value="1"/>
</dbReference>
<accession>C6LM17</accession>
<dbReference type="GO" id="GO:0003677">
    <property type="term" value="F:DNA binding"/>
    <property type="evidence" value="ECO:0007669"/>
    <property type="project" value="UniProtKB-KW"/>
</dbReference>